<gene>
    <name evidence="1" type="ORF">ENR15_21905</name>
</gene>
<dbReference type="EMBL" id="DSPX01000224">
    <property type="protein sequence ID" value="HGG03216.1"/>
    <property type="molecule type" value="Genomic_DNA"/>
</dbReference>
<evidence type="ECO:0000313" key="1">
    <source>
        <dbReference type="EMBL" id="HGG03216.1"/>
    </source>
</evidence>
<sequence length="254" mass="29408">MNNFSLGGVCDLWLKDFSLNLAAELVGILVVLFTVNQTVEANQEKEKKKFREIAFRQLRFVLRKQIYLLFDMFKASVEVKPDKDYQNIRDLFDETYFQEVKFLDLLKVAPVVTPQGEEMDWLDYLYSECSSLQSALGQVVDRYSFYLDSQVVDVIEELSASVFIRFIGSIWDAKKMNALGDRGDLLFACKDLLQDYTMTLLELVEIYNESVTTDANATPDGVRQINMDRSKWQDWWSHNGRPKIGESRISSDIL</sequence>
<accession>A0A7C3VUU1</accession>
<proteinExistence type="predicted"/>
<reference evidence="1" key="1">
    <citation type="journal article" date="2020" name="mSystems">
        <title>Genome- and Community-Level Interaction Insights into Carbon Utilization and Element Cycling Functions of Hydrothermarchaeota in Hydrothermal Sediment.</title>
        <authorList>
            <person name="Zhou Z."/>
            <person name="Liu Y."/>
            <person name="Xu W."/>
            <person name="Pan J."/>
            <person name="Luo Z.H."/>
            <person name="Li M."/>
        </authorList>
    </citation>
    <scope>NUCLEOTIDE SEQUENCE [LARGE SCALE GENOMIC DNA]</scope>
    <source>
        <strain evidence="1">SpSt-374</strain>
    </source>
</reference>
<dbReference type="AlphaFoldDB" id="A0A7C3VUU1"/>
<evidence type="ECO:0008006" key="2">
    <source>
        <dbReference type="Google" id="ProtNLM"/>
    </source>
</evidence>
<protein>
    <recommendedName>
        <fullName evidence="2">DUF4760 domain-containing protein</fullName>
    </recommendedName>
</protein>
<name>A0A7C3VUU1_9CYAN</name>
<comment type="caution">
    <text evidence="1">The sequence shown here is derived from an EMBL/GenBank/DDBJ whole genome shotgun (WGS) entry which is preliminary data.</text>
</comment>
<organism evidence="1">
    <name type="scientific">Planktothricoides sp. SpSt-374</name>
    <dbReference type="NCBI Taxonomy" id="2282167"/>
    <lineage>
        <taxon>Bacteria</taxon>
        <taxon>Bacillati</taxon>
        <taxon>Cyanobacteriota</taxon>
        <taxon>Cyanophyceae</taxon>
        <taxon>Oscillatoriophycideae</taxon>
        <taxon>Oscillatoriales</taxon>
        <taxon>Oscillatoriaceae</taxon>
        <taxon>Planktothricoides</taxon>
    </lineage>
</organism>